<dbReference type="Proteomes" id="UP000267535">
    <property type="component" value="Unassembled WGS sequence"/>
</dbReference>
<dbReference type="EMBL" id="RQXV01000003">
    <property type="protein sequence ID" value="RRD00187.1"/>
    <property type="molecule type" value="Genomic_DNA"/>
</dbReference>
<dbReference type="GO" id="GO:0004521">
    <property type="term" value="F:RNA endonuclease activity"/>
    <property type="evidence" value="ECO:0007669"/>
    <property type="project" value="TreeGrafter"/>
</dbReference>
<dbReference type="SMART" id="SM01027">
    <property type="entry name" value="Beta-Casp"/>
    <property type="match status" value="1"/>
</dbReference>
<comment type="caution">
    <text evidence="4">The sequence shown here is derived from an EMBL/GenBank/DDBJ whole genome shotgun (WGS) entry which is preliminary data.</text>
</comment>
<dbReference type="RefSeq" id="WP_124925657.1">
    <property type="nucleotide sequence ID" value="NZ_BMOH01000005.1"/>
</dbReference>
<dbReference type="PANTHER" id="PTHR11203:SF37">
    <property type="entry name" value="INTEGRATOR COMPLEX SUBUNIT 11"/>
    <property type="match status" value="1"/>
</dbReference>
<dbReference type="OrthoDB" id="9803916at2"/>
<organism evidence="4 5">
    <name type="scientific">Amphritea balenae</name>
    <dbReference type="NCBI Taxonomy" id="452629"/>
    <lineage>
        <taxon>Bacteria</taxon>
        <taxon>Pseudomonadati</taxon>
        <taxon>Pseudomonadota</taxon>
        <taxon>Gammaproteobacteria</taxon>
        <taxon>Oceanospirillales</taxon>
        <taxon>Oceanospirillaceae</taxon>
        <taxon>Amphritea</taxon>
    </lineage>
</organism>
<protein>
    <submittedName>
        <fullName evidence="4">MBL fold metallo-hydrolase</fullName>
    </submittedName>
</protein>
<accession>A0A3P1SSL1</accession>
<dbReference type="InterPro" id="IPR036866">
    <property type="entry name" value="RibonucZ/Hydroxyglut_hydro"/>
</dbReference>
<evidence type="ECO:0000259" key="2">
    <source>
        <dbReference type="SMART" id="SM00849"/>
    </source>
</evidence>
<dbReference type="InterPro" id="IPR050698">
    <property type="entry name" value="MBL"/>
</dbReference>
<dbReference type="Gene3D" id="3.40.50.10890">
    <property type="match status" value="1"/>
</dbReference>
<dbReference type="SUPFAM" id="SSF56281">
    <property type="entry name" value="Metallo-hydrolase/oxidoreductase"/>
    <property type="match status" value="1"/>
</dbReference>
<dbReference type="Gene3D" id="3.60.15.10">
    <property type="entry name" value="Ribonuclease Z/Hydroxyacylglutathione hydrolase-like"/>
    <property type="match status" value="1"/>
</dbReference>
<evidence type="ECO:0000313" key="4">
    <source>
        <dbReference type="EMBL" id="RRD00187.1"/>
    </source>
</evidence>
<dbReference type="Pfam" id="PF00753">
    <property type="entry name" value="Lactamase_B"/>
    <property type="match status" value="1"/>
</dbReference>
<sequence length="451" mass="50276">MVSILHHGAVTGVTGSCHELLLDSGAGVLIDCGMFQGAESVALEDGESPIDFPIDHIKALYITHCHIDHVGRLPWLLAAGFEGPIYASEATAKLLPLVIEDAIKIGITRNSRLIKKVLQRLKQQLIAIPYKEWGRVDFDDSLQFRFKPAGHILGSAYIELKYNNEITLFSGDLGAPYTPLLPSPKSPWRADRLIIESTYGDRLHENRRTRKLALEKIVDHSFRNAGTVLIPAFSIGRTQELLYELESIIHKRQGSDWDSVDIIVDSPLAAKFTEHYIALQGLWDAEASRKKNAGRHPLSFDQLITVESHRDHMKLVNYLKSSGRAAIVIAASGMCSGGRIQNYLKALLDDVRTDVLFVGYQASGTPGRDIQKYGEKGGYVYLDGERIDIRAGVHTISGYSAHADQKDLVNFVKRMRHKPKEIRIVHGSERAKLKLRELLEEVVPEAEIVIP</sequence>
<name>A0A3P1SSL1_9GAMM</name>
<dbReference type="AlphaFoldDB" id="A0A3P1SSL1"/>
<dbReference type="Pfam" id="PF10996">
    <property type="entry name" value="Beta-Casp"/>
    <property type="match status" value="1"/>
</dbReference>
<dbReference type="InterPro" id="IPR011108">
    <property type="entry name" value="RMMBL"/>
</dbReference>
<reference evidence="4 5" key="1">
    <citation type="submission" date="2018-11" db="EMBL/GenBank/DDBJ databases">
        <title>The draft genome sequence of Amphritea balenae JAMM 1525T.</title>
        <authorList>
            <person name="Fang Z."/>
            <person name="Zhang Y."/>
            <person name="Han X."/>
        </authorList>
    </citation>
    <scope>NUCLEOTIDE SEQUENCE [LARGE SCALE GENOMIC DNA]</scope>
    <source>
        <strain evidence="4 5">JAMM 1525</strain>
    </source>
</reference>
<dbReference type="PANTHER" id="PTHR11203">
    <property type="entry name" value="CLEAVAGE AND POLYADENYLATION SPECIFICITY FACTOR FAMILY MEMBER"/>
    <property type="match status" value="1"/>
</dbReference>
<feature type="domain" description="Beta-Casp" evidence="3">
    <location>
        <begin position="238"/>
        <end position="370"/>
    </location>
</feature>
<dbReference type="Pfam" id="PF07521">
    <property type="entry name" value="RMMBL"/>
    <property type="match status" value="1"/>
</dbReference>
<keyword evidence="5" id="KW-1185">Reference proteome</keyword>
<dbReference type="CDD" id="cd16295">
    <property type="entry name" value="TTHA0252-CPSF-like_MBL-fold"/>
    <property type="match status" value="1"/>
</dbReference>
<dbReference type="InterPro" id="IPR022712">
    <property type="entry name" value="Beta_Casp"/>
</dbReference>
<keyword evidence="1 4" id="KW-0378">Hydrolase</keyword>
<evidence type="ECO:0000256" key="1">
    <source>
        <dbReference type="ARBA" id="ARBA00022801"/>
    </source>
</evidence>
<dbReference type="InterPro" id="IPR001279">
    <property type="entry name" value="Metallo-B-lactamas"/>
</dbReference>
<dbReference type="GO" id="GO:0016787">
    <property type="term" value="F:hydrolase activity"/>
    <property type="evidence" value="ECO:0007669"/>
    <property type="project" value="UniProtKB-KW"/>
</dbReference>
<feature type="domain" description="Metallo-beta-lactamase" evidence="2">
    <location>
        <begin position="14"/>
        <end position="220"/>
    </location>
</feature>
<dbReference type="SMART" id="SM00849">
    <property type="entry name" value="Lactamase_B"/>
    <property type="match status" value="1"/>
</dbReference>
<evidence type="ECO:0000259" key="3">
    <source>
        <dbReference type="SMART" id="SM01027"/>
    </source>
</evidence>
<gene>
    <name evidence="4" type="ORF">EHS89_08250</name>
</gene>
<evidence type="ECO:0000313" key="5">
    <source>
        <dbReference type="Proteomes" id="UP000267535"/>
    </source>
</evidence>
<proteinExistence type="predicted"/>